<reference evidence="2 3" key="1">
    <citation type="submission" date="2016-05" db="EMBL/GenBank/DDBJ databases">
        <title>Paenibacillus sp. 1ZS3-15 nov., isolated from the rhizosphere soil.</title>
        <authorList>
            <person name="Zhang X.X."/>
            <person name="Zhang J."/>
        </authorList>
    </citation>
    <scope>NUCLEOTIDE SEQUENCE [LARGE SCALE GENOMIC DNA]</scope>
    <source>
        <strain evidence="2 3">1ZS3-15</strain>
    </source>
</reference>
<feature type="domain" description="N-acetyltransferase" evidence="1">
    <location>
        <begin position="7"/>
        <end position="186"/>
    </location>
</feature>
<accession>A0A198A310</accession>
<dbReference type="InterPro" id="IPR000182">
    <property type="entry name" value="GNAT_dom"/>
</dbReference>
<evidence type="ECO:0000259" key="1">
    <source>
        <dbReference type="PROSITE" id="PS51186"/>
    </source>
</evidence>
<evidence type="ECO:0000313" key="2">
    <source>
        <dbReference type="EMBL" id="OAS15550.1"/>
    </source>
</evidence>
<dbReference type="PROSITE" id="PS51186">
    <property type="entry name" value="GNAT"/>
    <property type="match status" value="1"/>
</dbReference>
<protein>
    <submittedName>
        <fullName evidence="2">Acetyltransferase</fullName>
    </submittedName>
</protein>
<evidence type="ECO:0000313" key="3">
    <source>
        <dbReference type="Proteomes" id="UP000078454"/>
    </source>
</evidence>
<sequence length="193" mass="21507">MTLISSWRVVPLTETACQELCAWSYPDPYAVYNWPSWTTMLDNKSEFADSQIRDEQYRGVVDHNGILIGFVQFFPIVGVTRLGLGLRPDLCGKGYGTSSSEGRGTVGSNNGDTPVSAQGLGTQFVQLLVAEAQYRNPEQEIDLEVLVWNERAIRAYQRAGFTITDTYEKWTPTGSADFHCMVYTGPLIVIAEH</sequence>
<gene>
    <name evidence="2" type="ORF">A8708_14030</name>
</gene>
<dbReference type="AlphaFoldDB" id="A0A198A310"/>
<name>A0A198A310_9BACL</name>
<proteinExistence type="predicted"/>
<dbReference type="InterPro" id="IPR016181">
    <property type="entry name" value="Acyl_CoA_acyltransferase"/>
</dbReference>
<dbReference type="Gene3D" id="3.40.630.30">
    <property type="match status" value="2"/>
</dbReference>
<dbReference type="OrthoDB" id="423921at2"/>
<dbReference type="STRING" id="1850517.A8708_14030"/>
<dbReference type="EMBL" id="LYPB01000082">
    <property type="protein sequence ID" value="OAS15550.1"/>
    <property type="molecule type" value="Genomic_DNA"/>
</dbReference>
<keyword evidence="3" id="KW-1185">Reference proteome</keyword>
<keyword evidence="2" id="KW-0808">Transferase</keyword>
<dbReference type="SUPFAM" id="SSF55729">
    <property type="entry name" value="Acyl-CoA N-acyltransferases (Nat)"/>
    <property type="match status" value="1"/>
</dbReference>
<dbReference type="GO" id="GO:0016747">
    <property type="term" value="F:acyltransferase activity, transferring groups other than amino-acyl groups"/>
    <property type="evidence" value="ECO:0007669"/>
    <property type="project" value="InterPro"/>
</dbReference>
<comment type="caution">
    <text evidence="2">The sequence shown here is derived from an EMBL/GenBank/DDBJ whole genome shotgun (WGS) entry which is preliminary data.</text>
</comment>
<dbReference type="Proteomes" id="UP000078454">
    <property type="component" value="Unassembled WGS sequence"/>
</dbReference>
<organism evidence="2 3">
    <name type="scientific">Paenibacillus oryzisoli</name>
    <dbReference type="NCBI Taxonomy" id="1850517"/>
    <lineage>
        <taxon>Bacteria</taxon>
        <taxon>Bacillati</taxon>
        <taxon>Bacillota</taxon>
        <taxon>Bacilli</taxon>
        <taxon>Bacillales</taxon>
        <taxon>Paenibacillaceae</taxon>
        <taxon>Paenibacillus</taxon>
    </lineage>
</organism>